<accession>A0AA40GC04</accession>
<evidence type="ECO:0000256" key="1">
    <source>
        <dbReference type="SAM" id="MobiDB-lite"/>
    </source>
</evidence>
<evidence type="ECO:0000313" key="2">
    <source>
        <dbReference type="EMBL" id="KAK1134793.1"/>
    </source>
</evidence>
<feature type="compositionally biased region" description="Polar residues" evidence="1">
    <location>
        <begin position="98"/>
        <end position="114"/>
    </location>
</feature>
<dbReference type="Proteomes" id="UP001177670">
    <property type="component" value="Unassembled WGS sequence"/>
</dbReference>
<evidence type="ECO:0000313" key="3">
    <source>
        <dbReference type="Proteomes" id="UP001177670"/>
    </source>
</evidence>
<keyword evidence="3" id="KW-1185">Reference proteome</keyword>
<protein>
    <submittedName>
        <fullName evidence="2">Uncharacterized protein</fullName>
    </submittedName>
</protein>
<comment type="caution">
    <text evidence="2">The sequence shown here is derived from an EMBL/GenBank/DDBJ whole genome shotgun (WGS) entry which is preliminary data.</text>
</comment>
<proteinExistence type="predicted"/>
<reference evidence="2" key="1">
    <citation type="submission" date="2021-10" db="EMBL/GenBank/DDBJ databases">
        <title>Melipona bicolor Genome sequencing and assembly.</title>
        <authorList>
            <person name="Araujo N.S."/>
            <person name="Arias M.C."/>
        </authorList>
    </citation>
    <scope>NUCLEOTIDE SEQUENCE</scope>
    <source>
        <strain evidence="2">USP_2M_L1-L4_2017</strain>
        <tissue evidence="2">Whole body</tissue>
    </source>
</reference>
<name>A0AA40GC04_9HYME</name>
<gene>
    <name evidence="2" type="ORF">K0M31_007564</name>
</gene>
<organism evidence="2 3">
    <name type="scientific">Melipona bicolor</name>
    <dbReference type="NCBI Taxonomy" id="60889"/>
    <lineage>
        <taxon>Eukaryota</taxon>
        <taxon>Metazoa</taxon>
        <taxon>Ecdysozoa</taxon>
        <taxon>Arthropoda</taxon>
        <taxon>Hexapoda</taxon>
        <taxon>Insecta</taxon>
        <taxon>Pterygota</taxon>
        <taxon>Neoptera</taxon>
        <taxon>Endopterygota</taxon>
        <taxon>Hymenoptera</taxon>
        <taxon>Apocrita</taxon>
        <taxon>Aculeata</taxon>
        <taxon>Apoidea</taxon>
        <taxon>Anthophila</taxon>
        <taxon>Apidae</taxon>
        <taxon>Melipona</taxon>
    </lineage>
</organism>
<feature type="region of interest" description="Disordered" evidence="1">
    <location>
        <begin position="1"/>
        <end position="114"/>
    </location>
</feature>
<feature type="compositionally biased region" description="Basic and acidic residues" evidence="1">
    <location>
        <begin position="1"/>
        <end position="11"/>
    </location>
</feature>
<dbReference type="AlphaFoldDB" id="A0AA40GC04"/>
<sequence>MEQKDHPRERMIPAVVAEMEGPATDHGSLAPTHEGRDKGAASGRSPNFAGCATKRGAVAAQGPPQLSDAGDLRRKLVGVGGREHRLSARGTRQRRGQPASQPTSQPTNQPTSAA</sequence>
<dbReference type="EMBL" id="JAHYIQ010000002">
    <property type="protein sequence ID" value="KAK1134793.1"/>
    <property type="molecule type" value="Genomic_DNA"/>
</dbReference>